<keyword evidence="11" id="KW-1185">Reference proteome</keyword>
<organism evidence="8 10">
    <name type="scientific">Alkalithermobacter thermoalcaliphilus JW-YL-7 = DSM 7308</name>
    <dbReference type="NCBI Taxonomy" id="1121328"/>
    <lineage>
        <taxon>Bacteria</taxon>
        <taxon>Bacillati</taxon>
        <taxon>Bacillota</taxon>
        <taxon>Clostridia</taxon>
        <taxon>Peptostreptococcales</taxon>
        <taxon>Tepidibacteraceae</taxon>
        <taxon>Alkalithermobacter</taxon>
    </lineage>
</organism>
<dbReference type="GO" id="GO:0008483">
    <property type="term" value="F:transaminase activity"/>
    <property type="evidence" value="ECO:0007669"/>
    <property type="project" value="UniProtKB-KW"/>
</dbReference>
<evidence type="ECO:0000259" key="7">
    <source>
        <dbReference type="Pfam" id="PF00155"/>
    </source>
</evidence>
<accession>A0A150FQE3</accession>
<dbReference type="PROSITE" id="PS00105">
    <property type="entry name" value="AA_TRANSFER_CLASS_1"/>
    <property type="match status" value="1"/>
</dbReference>
<evidence type="ECO:0000256" key="6">
    <source>
        <dbReference type="RuleBase" id="RU000481"/>
    </source>
</evidence>
<sequence>MELSRKHNSISPSLTLAISAKAKKMKEEGIDVISFSVGEPDFNTPENIRKAAIEAINRGNIGYTAASGMPSLKESICKKLKNENGLEYTPDQIIVSNGAKHSLYNIFQAICNEGDEVIMASPYWVSYPELVKMAGGVPVLVECSEENDFKFDVENLEKYISKNTKAIILNSPSNPTGSVYTVEELEKIAQIAIKHNIIVVSDEIYEKLVYDEVKHVSIASLNDKIKDLTIVVNGLSKGYAMTGWRIGYTASNKQIAKIMGNIQSHATSNPNTIAQYASIEALEGDQSSIELMRKEFDKRRKEMVQRVNNIKGLSCREPKGAFYVMVNISNVIGKEFNGKILNSSMDVAEYLLEKAAVAVVPGICFGDDRYIRLSYATSLENIIEGLNRIEKAIC</sequence>
<dbReference type="InterPro" id="IPR004839">
    <property type="entry name" value="Aminotransferase_I/II_large"/>
</dbReference>
<dbReference type="InterPro" id="IPR004838">
    <property type="entry name" value="NHTrfase_class1_PyrdxlP-BS"/>
</dbReference>
<dbReference type="EMBL" id="FRBG01000005">
    <property type="protein sequence ID" value="SHK80850.1"/>
    <property type="molecule type" value="Genomic_DNA"/>
</dbReference>
<evidence type="ECO:0000256" key="2">
    <source>
        <dbReference type="ARBA" id="ARBA00007441"/>
    </source>
</evidence>
<gene>
    <name evidence="8" type="ORF">JWYL7_0912</name>
    <name evidence="9" type="ORF">SAMN05661008_00942</name>
</gene>
<name>A0A150FQE3_CLOPD</name>
<dbReference type="AlphaFoldDB" id="A0A150FQE3"/>
<comment type="similarity">
    <text evidence="2 6">Belongs to the class-I pyridoxal-phosphate-dependent aminotransferase family.</text>
</comment>
<dbReference type="GO" id="GO:0030170">
    <property type="term" value="F:pyridoxal phosphate binding"/>
    <property type="evidence" value="ECO:0007669"/>
    <property type="project" value="InterPro"/>
</dbReference>
<dbReference type="PANTHER" id="PTHR46383:SF1">
    <property type="entry name" value="ASPARTATE AMINOTRANSFERASE"/>
    <property type="match status" value="1"/>
</dbReference>
<dbReference type="InterPro" id="IPR015421">
    <property type="entry name" value="PyrdxlP-dep_Trfase_major"/>
</dbReference>
<reference evidence="9 11" key="2">
    <citation type="submission" date="2016-11" db="EMBL/GenBank/DDBJ databases">
        <authorList>
            <person name="Varghese N."/>
            <person name="Submissions S."/>
        </authorList>
    </citation>
    <scope>NUCLEOTIDE SEQUENCE [LARGE SCALE GENOMIC DNA]</scope>
    <source>
        <strain evidence="9 11">DSM 7308</strain>
    </source>
</reference>
<evidence type="ECO:0000313" key="9">
    <source>
        <dbReference type="EMBL" id="SHK80850.1"/>
    </source>
</evidence>
<dbReference type="GO" id="GO:0006520">
    <property type="term" value="P:amino acid metabolic process"/>
    <property type="evidence" value="ECO:0007669"/>
    <property type="project" value="InterPro"/>
</dbReference>
<keyword evidence="3 6" id="KW-0032">Aminotransferase</keyword>
<dbReference type="OrthoDB" id="9802328at2"/>
<dbReference type="FunFam" id="3.40.640.10:FF:000033">
    <property type="entry name" value="Aspartate aminotransferase"/>
    <property type="match status" value="1"/>
</dbReference>
<evidence type="ECO:0000313" key="11">
    <source>
        <dbReference type="Proteomes" id="UP000323392"/>
    </source>
</evidence>
<evidence type="ECO:0000313" key="8">
    <source>
        <dbReference type="EMBL" id="KXZ39837.1"/>
    </source>
</evidence>
<dbReference type="EMBL" id="LSFY01000001">
    <property type="protein sequence ID" value="KXZ39837.1"/>
    <property type="molecule type" value="Genomic_DNA"/>
</dbReference>
<dbReference type="InterPro" id="IPR050596">
    <property type="entry name" value="AspAT/PAT-like"/>
</dbReference>
<evidence type="ECO:0000256" key="3">
    <source>
        <dbReference type="ARBA" id="ARBA00022576"/>
    </source>
</evidence>
<reference evidence="8 10" key="1">
    <citation type="submission" date="2016-02" db="EMBL/GenBank/DDBJ databases">
        <title>Draft genome sequence for Clostridium paradoxum JW-YL-7.</title>
        <authorList>
            <person name="Utturkar S.M."/>
            <person name="Lancaster A."/>
            <person name="Poole F.L."/>
            <person name="Adams M.W."/>
            <person name="Brown S.D."/>
        </authorList>
    </citation>
    <scope>NUCLEOTIDE SEQUENCE [LARGE SCALE GENOMIC DNA]</scope>
    <source>
        <strain evidence="8 10">JW-YL-7</strain>
    </source>
</reference>
<dbReference type="Proteomes" id="UP000323392">
    <property type="component" value="Unassembled WGS sequence"/>
</dbReference>
<proteinExistence type="inferred from homology"/>
<dbReference type="RefSeq" id="WP_066069692.1">
    <property type="nucleotide sequence ID" value="NZ_FRBG01000005.1"/>
</dbReference>
<protein>
    <recommendedName>
        <fullName evidence="6">Aminotransferase</fullName>
        <ecNumber evidence="6">2.6.1.-</ecNumber>
    </recommendedName>
</protein>
<dbReference type="PATRIC" id="fig|1121328.3.peg.918"/>
<keyword evidence="4 6" id="KW-0808">Transferase</keyword>
<keyword evidence="5" id="KW-0663">Pyridoxal phosphate</keyword>
<evidence type="ECO:0000256" key="5">
    <source>
        <dbReference type="ARBA" id="ARBA00022898"/>
    </source>
</evidence>
<dbReference type="PRINTS" id="PR00753">
    <property type="entry name" value="ACCSYNTHASE"/>
</dbReference>
<dbReference type="PANTHER" id="PTHR46383">
    <property type="entry name" value="ASPARTATE AMINOTRANSFERASE"/>
    <property type="match status" value="1"/>
</dbReference>
<dbReference type="Gene3D" id="3.90.1150.10">
    <property type="entry name" value="Aspartate Aminotransferase, domain 1"/>
    <property type="match status" value="1"/>
</dbReference>
<dbReference type="Gene3D" id="3.40.640.10">
    <property type="entry name" value="Type I PLP-dependent aspartate aminotransferase-like (Major domain)"/>
    <property type="match status" value="1"/>
</dbReference>
<comment type="cofactor">
    <cofactor evidence="1 6">
        <name>pyridoxal 5'-phosphate</name>
        <dbReference type="ChEBI" id="CHEBI:597326"/>
    </cofactor>
</comment>
<dbReference type="EC" id="2.6.1.-" evidence="6"/>
<dbReference type="Pfam" id="PF00155">
    <property type="entry name" value="Aminotran_1_2"/>
    <property type="match status" value="1"/>
</dbReference>
<comment type="caution">
    <text evidence="8">The sequence shown here is derived from an EMBL/GenBank/DDBJ whole genome shotgun (WGS) entry which is preliminary data.</text>
</comment>
<dbReference type="STRING" id="1121328.JWYL7_0912"/>
<dbReference type="SUPFAM" id="SSF53383">
    <property type="entry name" value="PLP-dependent transferases"/>
    <property type="match status" value="1"/>
</dbReference>
<dbReference type="CDD" id="cd00609">
    <property type="entry name" value="AAT_like"/>
    <property type="match status" value="1"/>
</dbReference>
<dbReference type="InterPro" id="IPR015424">
    <property type="entry name" value="PyrdxlP-dep_Trfase"/>
</dbReference>
<evidence type="ECO:0000313" key="10">
    <source>
        <dbReference type="Proteomes" id="UP000092605"/>
    </source>
</evidence>
<dbReference type="Proteomes" id="UP000092605">
    <property type="component" value="Unassembled WGS sequence"/>
</dbReference>
<feature type="domain" description="Aminotransferase class I/classII large" evidence="7">
    <location>
        <begin position="31"/>
        <end position="389"/>
    </location>
</feature>
<evidence type="ECO:0000256" key="1">
    <source>
        <dbReference type="ARBA" id="ARBA00001933"/>
    </source>
</evidence>
<dbReference type="InterPro" id="IPR015422">
    <property type="entry name" value="PyrdxlP-dep_Trfase_small"/>
</dbReference>
<evidence type="ECO:0000256" key="4">
    <source>
        <dbReference type="ARBA" id="ARBA00022679"/>
    </source>
</evidence>